<dbReference type="InterPro" id="IPR003587">
    <property type="entry name" value="Hint_dom_N"/>
</dbReference>
<evidence type="ECO:0000256" key="6">
    <source>
        <dbReference type="ARBA" id="ARBA00023000"/>
    </source>
</evidence>
<dbReference type="InterPro" id="IPR006142">
    <property type="entry name" value="INTEIN"/>
</dbReference>
<keyword evidence="3 9" id="KW-0347">Helicase</keyword>
<accession>A0A0D3MW94</accession>
<dbReference type="Pfam" id="PF04851">
    <property type="entry name" value="ResIII"/>
    <property type="match status" value="1"/>
</dbReference>
<dbReference type="Pfam" id="PF00271">
    <property type="entry name" value="Helicase_C"/>
    <property type="match status" value="1"/>
</dbReference>
<dbReference type="Pfam" id="PF14890">
    <property type="entry name" value="Intein_splicing"/>
    <property type="match status" value="1"/>
</dbReference>
<keyword evidence="5" id="KW-0067">ATP-binding</keyword>
<protein>
    <submittedName>
        <fullName evidence="9">DNA helicase</fullName>
    </submittedName>
</protein>
<dbReference type="InterPro" id="IPR004042">
    <property type="entry name" value="Intein_endonuc_central"/>
</dbReference>
<dbReference type="GO" id="GO:0004519">
    <property type="term" value="F:endonuclease activity"/>
    <property type="evidence" value="ECO:0007669"/>
    <property type="project" value="InterPro"/>
</dbReference>
<keyword evidence="4" id="KW-0068">Autocatalytic cleavage</keyword>
<evidence type="ECO:0000256" key="4">
    <source>
        <dbReference type="ARBA" id="ARBA00022813"/>
    </source>
</evidence>
<dbReference type="SUPFAM" id="SSF52540">
    <property type="entry name" value="P-loop containing nucleoside triphosphate hydrolases"/>
    <property type="match status" value="2"/>
</dbReference>
<dbReference type="InterPro" id="IPR036844">
    <property type="entry name" value="Hint_dom_sf"/>
</dbReference>
<dbReference type="InterPro" id="IPR027434">
    <property type="entry name" value="Homing_endonucl"/>
</dbReference>
<evidence type="ECO:0000259" key="8">
    <source>
        <dbReference type="PROSITE" id="PS51194"/>
    </source>
</evidence>
<dbReference type="EMBL" id="KP027447">
    <property type="protein sequence ID" value="AJA42220.1"/>
    <property type="molecule type" value="Genomic_DNA"/>
</dbReference>
<evidence type="ECO:0000256" key="3">
    <source>
        <dbReference type="ARBA" id="ARBA00022806"/>
    </source>
</evidence>
<dbReference type="SMART" id="SM00490">
    <property type="entry name" value="HELICc"/>
    <property type="match status" value="1"/>
</dbReference>
<dbReference type="Gene3D" id="3.10.28.10">
    <property type="entry name" value="Homing endonucleases"/>
    <property type="match status" value="1"/>
</dbReference>
<dbReference type="SUPFAM" id="SSF55608">
    <property type="entry name" value="Homing endonucleases"/>
    <property type="match status" value="1"/>
</dbReference>
<reference evidence="9 10" key="1">
    <citation type="journal article" date="2015" name="Appl. Environ. Microbiol.">
        <title>Two Phages, phiIPLA-RODI and phiIPLA-C1C, Lyse Mono- and Dual-Species Staphylococcal Biofilms.</title>
        <authorList>
            <person name="Gutierrez D."/>
            <person name="Vandenheuvel D."/>
            <person name="Martinez B."/>
            <person name="Rodriguez A."/>
            <person name="Lavigne R."/>
            <person name="Garcia P."/>
        </authorList>
    </citation>
    <scope>NUCLEOTIDE SEQUENCE [LARGE SCALE GENOMIC DNA]</scope>
</reference>
<dbReference type="PROSITE" id="PS50817">
    <property type="entry name" value="INTEIN_N_TER"/>
    <property type="match status" value="1"/>
</dbReference>
<dbReference type="SUPFAM" id="SSF51294">
    <property type="entry name" value="Hedgehog/intein (Hint) domain"/>
    <property type="match status" value="1"/>
</dbReference>
<organism evidence="9 10">
    <name type="scientific">Staphylococcus phage vB_SepM_ phiIPLA-C1C</name>
    <dbReference type="NCBI Taxonomy" id="1572704"/>
    <lineage>
        <taxon>Viruses</taxon>
        <taxon>Duplodnaviria</taxon>
        <taxon>Heunggongvirae</taxon>
        <taxon>Uroviricota</taxon>
        <taxon>Caudoviricetes</taxon>
        <taxon>Herelleviridae</taxon>
        <taxon>Twortvirinae</taxon>
        <taxon>Sepunavirus</taxon>
        <taxon>Sepunavirus IPLAC1C</taxon>
    </lineage>
</organism>
<feature type="domain" description="Helicase C-terminal" evidence="8">
    <location>
        <begin position="853"/>
        <end position="1000"/>
    </location>
</feature>
<evidence type="ECO:0000256" key="5">
    <source>
        <dbReference type="ARBA" id="ARBA00022840"/>
    </source>
</evidence>
<name>A0A0D3MW94_9CAUD</name>
<dbReference type="Gene3D" id="3.40.50.300">
    <property type="entry name" value="P-loop containing nucleotide triphosphate hydrolases"/>
    <property type="match status" value="2"/>
</dbReference>
<dbReference type="GO" id="GO:0005524">
    <property type="term" value="F:ATP binding"/>
    <property type="evidence" value="ECO:0007669"/>
    <property type="project" value="UniProtKB-KW"/>
</dbReference>
<dbReference type="RefSeq" id="YP_009214500.1">
    <property type="nucleotide sequence ID" value="NC_028962.1"/>
</dbReference>
<evidence type="ECO:0000256" key="1">
    <source>
        <dbReference type="ARBA" id="ARBA00022741"/>
    </source>
</evidence>
<dbReference type="PRINTS" id="PR00379">
    <property type="entry name" value="INTEIN"/>
</dbReference>
<dbReference type="InterPro" id="IPR050615">
    <property type="entry name" value="ATP-dep_DNA_Helicase"/>
</dbReference>
<dbReference type="InterPro" id="IPR006141">
    <property type="entry name" value="Intein_N"/>
</dbReference>
<evidence type="ECO:0000259" key="7">
    <source>
        <dbReference type="PROSITE" id="PS50819"/>
    </source>
</evidence>
<dbReference type="InterPro" id="IPR049409">
    <property type="entry name" value="UvsW_N"/>
</dbReference>
<dbReference type="PROSITE" id="PS51194">
    <property type="entry name" value="HELICASE_CTER"/>
    <property type="match status" value="1"/>
</dbReference>
<dbReference type="SMART" id="SM00306">
    <property type="entry name" value="HintN"/>
    <property type="match status" value="1"/>
</dbReference>
<keyword evidence="2" id="KW-0378">Hydrolase</keyword>
<dbReference type="GO" id="GO:0003677">
    <property type="term" value="F:DNA binding"/>
    <property type="evidence" value="ECO:0007669"/>
    <property type="project" value="InterPro"/>
</dbReference>
<dbReference type="GeneID" id="26640917"/>
<dbReference type="Gene3D" id="3.30.780.20">
    <property type="match status" value="1"/>
</dbReference>
<dbReference type="Proteomes" id="UP000032689">
    <property type="component" value="Segment"/>
</dbReference>
<dbReference type="PANTHER" id="PTHR11274">
    <property type="entry name" value="RAD25/XP-B DNA REPAIR HELICASE"/>
    <property type="match status" value="1"/>
</dbReference>
<dbReference type="Gene3D" id="2.170.16.10">
    <property type="entry name" value="Hedgehog/Intein (Hint) domain"/>
    <property type="match status" value="1"/>
</dbReference>
<evidence type="ECO:0000313" key="10">
    <source>
        <dbReference type="Proteomes" id="UP000032689"/>
    </source>
</evidence>
<dbReference type="InterPro" id="IPR001650">
    <property type="entry name" value="Helicase_C-like"/>
</dbReference>
<proteinExistence type="predicted"/>
<evidence type="ECO:0000313" key="9">
    <source>
        <dbReference type="EMBL" id="AJA42220.1"/>
    </source>
</evidence>
<dbReference type="PANTHER" id="PTHR11274:SF0">
    <property type="entry name" value="GENERAL TRANSCRIPTION AND DNA REPAIR FACTOR IIH HELICASE SUBUNIT XPB"/>
    <property type="match status" value="1"/>
</dbReference>
<dbReference type="InterPro" id="IPR004860">
    <property type="entry name" value="LAGLIDADG_dom"/>
</dbReference>
<dbReference type="InterPro" id="IPR027417">
    <property type="entry name" value="P-loop_NTPase"/>
</dbReference>
<keyword evidence="1" id="KW-0547">Nucleotide-binding</keyword>
<dbReference type="KEGG" id="vg:26640917"/>
<evidence type="ECO:0000256" key="2">
    <source>
        <dbReference type="ARBA" id="ARBA00022801"/>
    </source>
</evidence>
<dbReference type="GO" id="GO:0016539">
    <property type="term" value="P:intein-mediated protein splicing"/>
    <property type="evidence" value="ECO:0007669"/>
    <property type="project" value="InterPro"/>
</dbReference>
<keyword evidence="10" id="KW-1185">Reference proteome</keyword>
<dbReference type="GO" id="GO:0016787">
    <property type="term" value="F:hydrolase activity"/>
    <property type="evidence" value="ECO:0007669"/>
    <property type="project" value="UniProtKB-KW"/>
</dbReference>
<dbReference type="GO" id="GO:0004386">
    <property type="term" value="F:helicase activity"/>
    <property type="evidence" value="ECO:0007669"/>
    <property type="project" value="UniProtKB-KW"/>
</dbReference>
<keyword evidence="6" id="KW-0651">Protein splicing</keyword>
<dbReference type="InterPro" id="IPR049430">
    <property type="entry name" value="UvsW_N_sf"/>
</dbReference>
<dbReference type="Pfam" id="PF14528">
    <property type="entry name" value="LAGLIDADG_3"/>
    <property type="match status" value="1"/>
</dbReference>
<dbReference type="PROSITE" id="PS50819">
    <property type="entry name" value="INTEIN_ENDONUCLEASE"/>
    <property type="match status" value="1"/>
</dbReference>
<dbReference type="CDD" id="cd00081">
    <property type="entry name" value="Hint"/>
    <property type="match status" value="1"/>
</dbReference>
<dbReference type="InterPro" id="IPR006935">
    <property type="entry name" value="Helicase/UvrB_N"/>
</dbReference>
<dbReference type="OrthoDB" id="2008at10239"/>
<dbReference type="Pfam" id="PF21241">
    <property type="entry name" value="UvsW_N"/>
    <property type="match status" value="1"/>
</dbReference>
<dbReference type="NCBIfam" id="TIGR01445">
    <property type="entry name" value="intein_Nterm"/>
    <property type="match status" value="1"/>
</dbReference>
<sequence>MKLHVKNLYTYIEFEEGDSYLKDIILKRMHTTLGARQEGFQYSPAYKRGQWDGYIDFYEYDRDRFPTGLLFKVQELLGELQSRYNFQYGITDERDESFLAEEDIDKEINLLDDNVGQITLRDYQYDAVFNSLTYFNGILHISTNGGKCISMDSMILTTEGYKSLQEIFETQGVKVDNKEKVIELKYPLINRYGEVEYTSHFTKNGEKPTKRIKTNKGIELVNTYNHPLLVREGFNLKWKKSEDIEVGDILVSRVGDRQFGNNNTVENEEEAYALGCMVADSYLGSYSRLSFSNDKKEILDKVSKFWNTFSNKEVYYDTHKESKGITIHLHDTIKTREFHDKYKIEYGVAKDKRIPKCIMEAPENIQLAFVSGYLECESSISEKNLEVTSASKDLIKDLQLILSNIGIVSTSKEKVVKKYKHNNYYRLIVNRKELIKLLPLLRFETQQRKTQKENFLSIGTKIKSSYGNTIEGSRYLLKKYRDSLNIDKKEFSKYLSRDTITIDKLREVVALYPDGDKEIKELFESITDKNIYYQKVEQVLEEEIIPTFDVCMPKTHSFISNTVVNHNTEIASGIIDQLLPQLERGERIAFFTGSTEIFHQSADRLKQRLNIPIGKVGAGQFNIQQVTVVMVPTLNANLKDPTQGVKLTPKQNISKKIATEFLPKFEGGTNQKKLLGMLLDNFIPKTKVEQTVKDELIGIYKSCKNDNEVLMRLKNHNANFQNIVRNKNKKKYDKYHRMREFLDTITVMLVDEAHHSKSDTWYNNLMTCENALYRIALTGSIDKKDELLWMRMQGLFGDVISRVTNKQLIEEGHSAKPTINIIPIANPNDIDNIDEYRVAYEKGIINNNFRNKLIAKLTEKWYNEDKGILIIVNFIDHGNNISELLDGLNVEHYFLHGEVDSEIRKQKLNDMRSGKLKVMIATSLIDEGVDISGINSLILGAGGKSLRQVLQRVGRALRKKKDDNTTQIYDFADMTNRFLFHHSKEREKIYKEEEFEIRKM</sequence>
<feature type="domain" description="DOD-type homing endonuclease" evidence="7">
    <location>
        <begin position="273"/>
        <end position="407"/>
    </location>
</feature>